<sequence length="252" mass="28611">MSAHIVSRKFFILLLFLGSALAFNESRETREIHRKSNSQRVKFVKENSRQRLGSFTIERNSIAFCQIRIDFDTFESIGQVNKYGKCQGGQWTLNGQIQDNVPTLCGYNTGQHRRNLFYADFEEMGRPMTMNITTDNDDAQWEITVTQIACDDEENRVSTTCLQSYKSVNGNFQSFNYQNIQTNSPPVTYQLANQNYYICFGSRTLFVAEYGAQCTTDYLVIPSGTFTDVNGVTTTSNLFCGLGFGNPVTSMF</sequence>
<dbReference type="OrthoDB" id="6337346at2759"/>
<dbReference type="Proteomes" id="UP000326759">
    <property type="component" value="Unassembled WGS sequence"/>
</dbReference>
<dbReference type="AlphaFoldDB" id="A0A5N5THX8"/>
<keyword evidence="4" id="KW-1185">Reference proteome</keyword>
<name>A0A5N5THX8_9CRUS</name>
<evidence type="ECO:0000256" key="1">
    <source>
        <dbReference type="SAM" id="SignalP"/>
    </source>
</evidence>
<organism evidence="3 4">
    <name type="scientific">Armadillidium nasatum</name>
    <dbReference type="NCBI Taxonomy" id="96803"/>
    <lineage>
        <taxon>Eukaryota</taxon>
        <taxon>Metazoa</taxon>
        <taxon>Ecdysozoa</taxon>
        <taxon>Arthropoda</taxon>
        <taxon>Crustacea</taxon>
        <taxon>Multicrustacea</taxon>
        <taxon>Malacostraca</taxon>
        <taxon>Eumalacostraca</taxon>
        <taxon>Peracarida</taxon>
        <taxon>Isopoda</taxon>
        <taxon>Oniscidea</taxon>
        <taxon>Crinocheta</taxon>
        <taxon>Armadillidiidae</taxon>
        <taxon>Armadillidium</taxon>
    </lineage>
</organism>
<feature type="chain" id="PRO_5024326993" description="CUB domain-containing protein" evidence="1">
    <location>
        <begin position="23"/>
        <end position="252"/>
    </location>
</feature>
<comment type="caution">
    <text evidence="3">The sequence shown here is derived from an EMBL/GenBank/DDBJ whole genome shotgun (WGS) entry which is preliminary data.</text>
</comment>
<dbReference type="EMBL" id="SEYY01000936">
    <property type="protein sequence ID" value="KAB7506216.1"/>
    <property type="molecule type" value="Genomic_DNA"/>
</dbReference>
<feature type="signal peptide" evidence="1">
    <location>
        <begin position="1"/>
        <end position="22"/>
    </location>
</feature>
<reference evidence="3 4" key="1">
    <citation type="journal article" date="2019" name="PLoS Biol.">
        <title>Sex chromosomes control vertical transmission of feminizing Wolbachia symbionts in an isopod.</title>
        <authorList>
            <person name="Becking T."/>
            <person name="Chebbi M.A."/>
            <person name="Giraud I."/>
            <person name="Moumen B."/>
            <person name="Laverre T."/>
            <person name="Caubet Y."/>
            <person name="Peccoud J."/>
            <person name="Gilbert C."/>
            <person name="Cordaux R."/>
        </authorList>
    </citation>
    <scope>NUCLEOTIDE SEQUENCE [LARGE SCALE GENOMIC DNA]</scope>
    <source>
        <strain evidence="3">ANa2</strain>
        <tissue evidence="3">Whole body excluding digestive tract and cuticle</tissue>
    </source>
</reference>
<dbReference type="InterPro" id="IPR058698">
    <property type="entry name" value="CUB_metazoa"/>
</dbReference>
<accession>A0A5N5THX8</accession>
<evidence type="ECO:0000313" key="4">
    <source>
        <dbReference type="Proteomes" id="UP000326759"/>
    </source>
</evidence>
<dbReference type="PANTHER" id="PTHR33236">
    <property type="entry name" value="INTRAFLAGELLAR TRANSPORT PROTEIN 122 FAMILY PROTEIN-RELATED"/>
    <property type="match status" value="1"/>
</dbReference>
<protein>
    <recommendedName>
        <fullName evidence="2">CUB domain-containing protein</fullName>
    </recommendedName>
</protein>
<dbReference type="Pfam" id="PF26080">
    <property type="entry name" value="CUB_animal"/>
    <property type="match status" value="1"/>
</dbReference>
<dbReference type="PANTHER" id="PTHR33236:SF12">
    <property type="entry name" value="CUB DOMAIN-CONTAINING PROTEIN-RELATED"/>
    <property type="match status" value="1"/>
</dbReference>
<evidence type="ECO:0000259" key="2">
    <source>
        <dbReference type="Pfam" id="PF26080"/>
    </source>
</evidence>
<evidence type="ECO:0000313" key="3">
    <source>
        <dbReference type="EMBL" id="KAB7506216.1"/>
    </source>
</evidence>
<gene>
    <name evidence="3" type="ORF">Anas_03660</name>
</gene>
<feature type="domain" description="CUB" evidence="2">
    <location>
        <begin position="160"/>
        <end position="202"/>
    </location>
</feature>
<proteinExistence type="predicted"/>
<keyword evidence="1" id="KW-0732">Signal</keyword>